<gene>
    <name evidence="1" type="ORF">LCGC14_0411380</name>
</gene>
<protein>
    <submittedName>
        <fullName evidence="1">Uncharacterized protein</fullName>
    </submittedName>
</protein>
<evidence type="ECO:0000313" key="1">
    <source>
        <dbReference type="EMBL" id="KKN72425.1"/>
    </source>
</evidence>
<sequence length="298" mass="33503">MTEVKKPLPKFDNAAAKAARSNMTRSVKDKKRIKKNFSITEFANGEEGKKIILYSDSGMGKTSLAATLPSPVFICPDRGIQELVHPLGLTWPIVKDVDTWGDLRDVTQDLSLFKDKESVVFDTGTVAQNSLCTPWVVENIPKEKGGKARKIADYGYGGGYEHVFYEMLLWQSDLDGLVRAGKNVVILCQAAQSEIDKAGYGKYLQSHPDLFNNKKGPVMPSFVAWASYVLYIDWADIKIDDQKRAIASDERGVFTKPEMFFKAKSRGDVFEEYPLVQFENNADDTLWRIMFDGDTEDD</sequence>
<dbReference type="EMBL" id="LAZR01000363">
    <property type="protein sequence ID" value="KKN72425.1"/>
    <property type="molecule type" value="Genomic_DNA"/>
</dbReference>
<name>A0A0F9STX7_9ZZZZ</name>
<dbReference type="AlphaFoldDB" id="A0A0F9STX7"/>
<reference evidence="1" key="1">
    <citation type="journal article" date="2015" name="Nature">
        <title>Complex archaea that bridge the gap between prokaryotes and eukaryotes.</title>
        <authorList>
            <person name="Spang A."/>
            <person name="Saw J.H."/>
            <person name="Jorgensen S.L."/>
            <person name="Zaremba-Niedzwiedzka K."/>
            <person name="Martijn J."/>
            <person name="Lind A.E."/>
            <person name="van Eijk R."/>
            <person name="Schleper C."/>
            <person name="Guy L."/>
            <person name="Ettema T.J."/>
        </authorList>
    </citation>
    <scope>NUCLEOTIDE SEQUENCE</scope>
</reference>
<proteinExistence type="predicted"/>
<dbReference type="Pfam" id="PF13479">
    <property type="entry name" value="AAA_24"/>
    <property type="match status" value="1"/>
</dbReference>
<comment type="caution">
    <text evidence="1">The sequence shown here is derived from an EMBL/GenBank/DDBJ whole genome shotgun (WGS) entry which is preliminary data.</text>
</comment>
<organism evidence="1">
    <name type="scientific">marine sediment metagenome</name>
    <dbReference type="NCBI Taxonomy" id="412755"/>
    <lineage>
        <taxon>unclassified sequences</taxon>
        <taxon>metagenomes</taxon>
        <taxon>ecological metagenomes</taxon>
    </lineage>
</organism>
<accession>A0A0F9STX7</accession>